<keyword evidence="2" id="KW-0808">Transferase</keyword>
<proteinExistence type="predicted"/>
<organism evidence="2 3">
    <name type="scientific">Methanosarcina mazei C16</name>
    <dbReference type="NCBI Taxonomy" id="1434113"/>
    <lineage>
        <taxon>Archaea</taxon>
        <taxon>Methanobacteriati</taxon>
        <taxon>Methanobacteriota</taxon>
        <taxon>Stenosarchaea group</taxon>
        <taxon>Methanomicrobia</taxon>
        <taxon>Methanosarcinales</taxon>
        <taxon>Methanosarcinaceae</taxon>
        <taxon>Methanosarcina</taxon>
    </lineage>
</organism>
<dbReference type="EMBL" id="CP009514">
    <property type="protein sequence ID" value="AKB71739.1"/>
    <property type="molecule type" value="Genomic_DNA"/>
</dbReference>
<dbReference type="KEGG" id="mmac:MSMAC_1849"/>
<dbReference type="Gene3D" id="3.40.50.2000">
    <property type="entry name" value="Glycogen Phosphorylase B"/>
    <property type="match status" value="1"/>
</dbReference>
<dbReference type="PATRIC" id="fig|1434113.4.peg.2316"/>
<reference evidence="2 3" key="1">
    <citation type="submission" date="2014-07" db="EMBL/GenBank/DDBJ databases">
        <title>Methanogenic archaea and the global carbon cycle.</title>
        <authorList>
            <person name="Henriksen J.R."/>
            <person name="Luke J."/>
            <person name="Reinhart S."/>
            <person name="Benedict M.N."/>
            <person name="Youngblut N.D."/>
            <person name="Metcalf M.E."/>
            <person name="Whitaker R.J."/>
            <person name="Metcalf W.W."/>
        </authorList>
    </citation>
    <scope>NUCLEOTIDE SEQUENCE [LARGE SCALE GENOMIC DNA]</scope>
    <source>
        <strain evidence="2 3">C16</strain>
    </source>
</reference>
<accession>A0A0E3RV26</accession>
<evidence type="ECO:0000313" key="3">
    <source>
        <dbReference type="Proteomes" id="UP000033071"/>
    </source>
</evidence>
<evidence type="ECO:0000259" key="1">
    <source>
        <dbReference type="Pfam" id="PF13439"/>
    </source>
</evidence>
<dbReference type="GeneID" id="24881802"/>
<dbReference type="InterPro" id="IPR028098">
    <property type="entry name" value="Glyco_trans_4-like_N"/>
</dbReference>
<dbReference type="AlphaFoldDB" id="A0A0E3RV26"/>
<dbReference type="Proteomes" id="UP000033071">
    <property type="component" value="Chromosome"/>
</dbReference>
<evidence type="ECO:0000313" key="2">
    <source>
        <dbReference type="EMBL" id="AKB71739.1"/>
    </source>
</evidence>
<dbReference type="GO" id="GO:0016740">
    <property type="term" value="F:transferase activity"/>
    <property type="evidence" value="ECO:0007669"/>
    <property type="project" value="UniProtKB-KW"/>
</dbReference>
<protein>
    <submittedName>
        <fullName evidence="2">TPR/glycosyl transferase domain protein</fullName>
    </submittedName>
</protein>
<feature type="domain" description="Glycosyltransferase subfamily 4-like N-terminal" evidence="1">
    <location>
        <begin position="128"/>
        <end position="231"/>
    </location>
</feature>
<dbReference type="SUPFAM" id="SSF53756">
    <property type="entry name" value="UDP-Glycosyltransferase/glycogen phosphorylase"/>
    <property type="match status" value="1"/>
</dbReference>
<dbReference type="RefSeq" id="WP_048042093.1">
    <property type="nucleotide sequence ID" value="NZ_CP009514.1"/>
</dbReference>
<name>A0A0E3RV26_METMZ</name>
<sequence length="430" mass="49537">MKKVLIISYFLPPDPAIGGLRIHGLAEYLPEFGWEPIILTKNLHSLPTANYRIVKTPFYEHNSVSSFKQNFFLNSNISYTKSLGLNNSISNKSLKSKGISAIFNFITSIVAYPDSEKEWYEYAVKYGSNVLENEKIDLVISSSHPVTCHIIANSIKKKYKIPWIADLRDLWTQNHYYSYNFIRKFFERRFEVKTLSNANALTTVSEHLAGTLLKVHQHKTIYSITNGFDPQYLNNGNVLTKKFTISYTGVLYKGKRDPSKLFKALRELIDEKKLNPSNIEVRFYGPKEEWLNEEIIKNGLQSIVKDYGLVSRETALKIQKESHILLLLLWDHPEEAGVYTGKLFDYLAAQRPILAIGTTKGVVSELLHETDVGDYTTSVEDIKISIEKYYNEYLTQGYVSYNGRAEKVDQYSQREMAKKFAKLMDKFVEH</sequence>
<gene>
    <name evidence="2" type="ORF">MSMAC_1849</name>
</gene>
<dbReference type="HOGENOM" id="CLU_032377_1_0_2"/>
<dbReference type="Pfam" id="PF13439">
    <property type="entry name" value="Glyco_transf_4"/>
    <property type="match status" value="1"/>
</dbReference>